<organism evidence="1 2">
    <name type="scientific">Littorina saxatilis</name>
    <dbReference type="NCBI Taxonomy" id="31220"/>
    <lineage>
        <taxon>Eukaryota</taxon>
        <taxon>Metazoa</taxon>
        <taxon>Spiralia</taxon>
        <taxon>Lophotrochozoa</taxon>
        <taxon>Mollusca</taxon>
        <taxon>Gastropoda</taxon>
        <taxon>Caenogastropoda</taxon>
        <taxon>Littorinimorpha</taxon>
        <taxon>Littorinoidea</taxon>
        <taxon>Littorinidae</taxon>
        <taxon>Littorina</taxon>
    </lineage>
</organism>
<gene>
    <name evidence="1" type="ORF">V1264_024379</name>
</gene>
<proteinExistence type="predicted"/>
<dbReference type="GO" id="GO:0004674">
    <property type="term" value="F:protein serine/threonine kinase activity"/>
    <property type="evidence" value="ECO:0007669"/>
    <property type="project" value="InterPro"/>
</dbReference>
<evidence type="ECO:0000313" key="1">
    <source>
        <dbReference type="EMBL" id="KAK7088898.1"/>
    </source>
</evidence>
<dbReference type="PANTHER" id="PTHR46747">
    <property type="entry name" value="ALPHA-PROTEIN KINASE 1"/>
    <property type="match status" value="1"/>
</dbReference>
<dbReference type="Proteomes" id="UP001374579">
    <property type="component" value="Unassembled WGS sequence"/>
</dbReference>
<dbReference type="AlphaFoldDB" id="A0AAN9AL30"/>
<name>A0AAN9AL30_9CAEN</name>
<dbReference type="InterPro" id="IPR043529">
    <property type="entry name" value="ALPK1"/>
</dbReference>
<evidence type="ECO:0000313" key="2">
    <source>
        <dbReference type="Proteomes" id="UP001374579"/>
    </source>
</evidence>
<reference evidence="1 2" key="1">
    <citation type="submission" date="2024-02" db="EMBL/GenBank/DDBJ databases">
        <title>Chromosome-scale genome assembly of the rough periwinkle Littorina saxatilis.</title>
        <authorList>
            <person name="De Jode A."/>
            <person name="Faria R."/>
            <person name="Formenti G."/>
            <person name="Sims Y."/>
            <person name="Smith T.P."/>
            <person name="Tracey A."/>
            <person name="Wood J.M.D."/>
            <person name="Zagrodzka Z.B."/>
            <person name="Johannesson K."/>
            <person name="Butlin R.K."/>
            <person name="Leder E.H."/>
        </authorList>
    </citation>
    <scope>NUCLEOTIDE SEQUENCE [LARGE SCALE GENOMIC DNA]</scope>
    <source>
        <strain evidence="1">Snail1</strain>
        <tissue evidence="1">Muscle</tissue>
    </source>
</reference>
<protein>
    <submittedName>
        <fullName evidence="1">Uncharacterized protein</fullName>
    </submittedName>
</protein>
<sequence>MPFMPPDFTPELLSSANETVPSVTHTDIMCMCLHLSMESKDYTKVAALIYTLDRALYRFRRSKPLLSLVSELRRVSPETAVAPQVTLRSARVLKDEGDLNGALTVIKTIINREDGWQYKDEKQYLDTKAACLHVKGQIYHNLELWQYAIPPLVEGAEIFQKVQDRKGVSTCLFVLSRCLCRLQQHQYDALRR</sequence>
<keyword evidence="2" id="KW-1185">Reference proteome</keyword>
<accession>A0AAN9AL30</accession>
<comment type="caution">
    <text evidence="1">The sequence shown here is derived from an EMBL/GenBank/DDBJ whole genome shotgun (WGS) entry which is preliminary data.</text>
</comment>
<dbReference type="PANTHER" id="PTHR46747:SF1">
    <property type="entry name" value="ALPHA-PROTEIN KINASE 1"/>
    <property type="match status" value="1"/>
</dbReference>
<dbReference type="EMBL" id="JBAMIC010003704">
    <property type="protein sequence ID" value="KAK7088898.1"/>
    <property type="molecule type" value="Genomic_DNA"/>
</dbReference>